<reference evidence="1 2" key="2">
    <citation type="submission" date="2014-05" db="EMBL/GenBank/DDBJ databases">
        <title>Genome sequence of the 3-chlorobenzoate degrading bacterium Pseudomonas knackmussii B13 shows multiple evidence for horizontal gene transfer.</title>
        <authorList>
            <person name="Miyazaki R."/>
            <person name="Bertelli C."/>
            <person name="Falquet L."/>
            <person name="Robinson-Rechavi M."/>
            <person name="Gharib W."/>
            <person name="Roy S."/>
            <person name="Van der Meer J.R."/>
        </authorList>
    </citation>
    <scope>NUCLEOTIDE SEQUENCE [LARGE SCALE GENOMIC DNA]</scope>
    <source>
        <strain evidence="1 2">B13</strain>
    </source>
</reference>
<keyword evidence="2" id="KW-1185">Reference proteome</keyword>
<dbReference type="HOGENOM" id="CLU_107971_0_0_6"/>
<dbReference type="AlphaFoldDB" id="A0A024HLP8"/>
<dbReference type="STRING" id="1301098.PKB_4118"/>
<dbReference type="Proteomes" id="UP000025241">
    <property type="component" value="Chromosome I"/>
</dbReference>
<organism evidence="1 2">
    <name type="scientific">Pseudomonas knackmussii (strain DSM 6978 / CCUG 54928 / LMG 23759 / B13)</name>
    <dbReference type="NCBI Taxonomy" id="1301098"/>
    <lineage>
        <taxon>Bacteria</taxon>
        <taxon>Pseudomonadati</taxon>
        <taxon>Pseudomonadota</taxon>
        <taxon>Gammaproteobacteria</taxon>
        <taxon>Pseudomonadales</taxon>
        <taxon>Pseudomonadaceae</taxon>
        <taxon>Pseudomonas</taxon>
    </lineage>
</organism>
<proteinExistence type="predicted"/>
<dbReference type="PATRIC" id="fig|1301098.3.peg.4126"/>
<gene>
    <name evidence="1" type="ORF">PKB_4118</name>
</gene>
<dbReference type="eggNOG" id="ENOG5031FQP">
    <property type="taxonomic scope" value="Bacteria"/>
</dbReference>
<protein>
    <recommendedName>
        <fullName evidence="3">Secreted protein</fullName>
    </recommendedName>
</protein>
<evidence type="ECO:0000313" key="2">
    <source>
        <dbReference type="Proteomes" id="UP000025241"/>
    </source>
</evidence>
<name>A0A024HLP8_PSEKB</name>
<sequence>MSRATRFFLVCLAISFWWLLPFKQHHLAQTAADGSLHLDGYRVQPLQDFQIDALVLSREDYRLGCEAQISPTDLALGWGPLGDAAIAAKIHFSQGGRWYHWQAEQPPLPPREIETHSANMHMIPASDTVAHSLAAVSAGEHIHLSGKLVQVSAADGWRWTSSLSREDTGAGACELVWVERLDIDSQ</sequence>
<reference evidence="1 2" key="1">
    <citation type="submission" date="2013-03" db="EMBL/GenBank/DDBJ databases">
        <authorList>
            <person name="Linke B."/>
        </authorList>
    </citation>
    <scope>NUCLEOTIDE SEQUENCE [LARGE SCALE GENOMIC DNA]</scope>
    <source>
        <strain evidence="1 2">B13</strain>
    </source>
</reference>
<evidence type="ECO:0008006" key="3">
    <source>
        <dbReference type="Google" id="ProtNLM"/>
    </source>
</evidence>
<accession>A0A024HLP8</accession>
<dbReference type="RefSeq" id="WP_043253944.1">
    <property type="nucleotide sequence ID" value="NZ_HG322950.1"/>
</dbReference>
<dbReference type="EMBL" id="HG322950">
    <property type="protein sequence ID" value="CDF85447.1"/>
    <property type="molecule type" value="Genomic_DNA"/>
</dbReference>
<evidence type="ECO:0000313" key="1">
    <source>
        <dbReference type="EMBL" id="CDF85447.1"/>
    </source>
</evidence>
<dbReference type="OrthoDB" id="6706661at2"/>
<dbReference type="KEGG" id="pkc:PKB_4118"/>